<dbReference type="EMBL" id="GBXM01042663">
    <property type="protein sequence ID" value="JAH65914.1"/>
    <property type="molecule type" value="Transcribed_RNA"/>
</dbReference>
<organism evidence="1">
    <name type="scientific">Anguilla anguilla</name>
    <name type="common">European freshwater eel</name>
    <name type="synonym">Muraena anguilla</name>
    <dbReference type="NCBI Taxonomy" id="7936"/>
    <lineage>
        <taxon>Eukaryota</taxon>
        <taxon>Metazoa</taxon>
        <taxon>Chordata</taxon>
        <taxon>Craniata</taxon>
        <taxon>Vertebrata</taxon>
        <taxon>Euteleostomi</taxon>
        <taxon>Actinopterygii</taxon>
        <taxon>Neopterygii</taxon>
        <taxon>Teleostei</taxon>
        <taxon>Anguilliformes</taxon>
        <taxon>Anguillidae</taxon>
        <taxon>Anguilla</taxon>
    </lineage>
</organism>
<sequence length="30" mass="3747">MHYSSKLWIFKFQHLVEYKNKSIIALFFVE</sequence>
<evidence type="ECO:0000313" key="1">
    <source>
        <dbReference type="EMBL" id="JAH65914.1"/>
    </source>
</evidence>
<protein>
    <submittedName>
        <fullName evidence="1">Uncharacterized protein</fullName>
    </submittedName>
</protein>
<reference evidence="1" key="2">
    <citation type="journal article" date="2015" name="Fish Shellfish Immunol.">
        <title>Early steps in the European eel (Anguilla anguilla)-Vibrio vulnificus interaction in the gills: Role of the RtxA13 toxin.</title>
        <authorList>
            <person name="Callol A."/>
            <person name="Pajuelo D."/>
            <person name="Ebbesson L."/>
            <person name="Teles M."/>
            <person name="MacKenzie S."/>
            <person name="Amaro C."/>
        </authorList>
    </citation>
    <scope>NUCLEOTIDE SEQUENCE</scope>
</reference>
<proteinExistence type="predicted"/>
<dbReference type="AlphaFoldDB" id="A0A0E9UJ73"/>
<accession>A0A0E9UJ73</accession>
<name>A0A0E9UJ73_ANGAN</name>
<reference evidence="1" key="1">
    <citation type="submission" date="2014-11" db="EMBL/GenBank/DDBJ databases">
        <authorList>
            <person name="Amaro Gonzalez C."/>
        </authorList>
    </citation>
    <scope>NUCLEOTIDE SEQUENCE</scope>
</reference>